<dbReference type="AlphaFoldDB" id="A0A8T0FRY4"/>
<name>A0A8T0FRY4_ARGBR</name>
<protein>
    <submittedName>
        <fullName evidence="1">Uncharacterized protein</fullName>
    </submittedName>
</protein>
<sequence>MANNKGGILLQCVKVEITGSKSSDFIFALFDNGSERTFIKKSVSESKEVVIEALEIDDISRAPIHVPDQRVCAEMKARRLELSSDCRISLLVGSDYYWDMTKRFQRVNEQGILREFNDSIQFVENRYCVKLPWIEGMQEKLENNREVALKRFNTLVRRFKRDSSLYKEYRKVVDGYLKEGIVELSDDLVDESTFYLPHHAVIREDKTSSRLRIVFDGTAHAEGEYSLNDCLHTGVNLYPNLFELLVQFRKNAVAYTEDVKQAYLQILIDPDDGTIY</sequence>
<comment type="caution">
    <text evidence="1">The sequence shown here is derived from an EMBL/GenBank/DDBJ whole genome shotgun (WGS) entry which is preliminary data.</text>
</comment>
<dbReference type="EMBL" id="JABXBU010000002">
    <property type="protein sequence ID" value="KAF8793576.1"/>
    <property type="molecule type" value="Genomic_DNA"/>
</dbReference>
<keyword evidence="2" id="KW-1185">Reference proteome</keyword>
<dbReference type="Proteomes" id="UP000807504">
    <property type="component" value="Unassembled WGS sequence"/>
</dbReference>
<gene>
    <name evidence="1" type="ORF">HNY73_001634</name>
</gene>
<evidence type="ECO:0000313" key="2">
    <source>
        <dbReference type="Proteomes" id="UP000807504"/>
    </source>
</evidence>
<dbReference type="SUPFAM" id="SSF56672">
    <property type="entry name" value="DNA/RNA polymerases"/>
    <property type="match status" value="1"/>
</dbReference>
<proteinExistence type="predicted"/>
<dbReference type="GO" id="GO:0071897">
    <property type="term" value="P:DNA biosynthetic process"/>
    <property type="evidence" value="ECO:0007669"/>
    <property type="project" value="UniProtKB-ARBA"/>
</dbReference>
<evidence type="ECO:0000313" key="1">
    <source>
        <dbReference type="EMBL" id="KAF8793576.1"/>
    </source>
</evidence>
<dbReference type="PANTHER" id="PTHR47331">
    <property type="entry name" value="PHD-TYPE DOMAIN-CONTAINING PROTEIN"/>
    <property type="match status" value="1"/>
</dbReference>
<organism evidence="1 2">
    <name type="scientific">Argiope bruennichi</name>
    <name type="common">Wasp spider</name>
    <name type="synonym">Aranea bruennichi</name>
    <dbReference type="NCBI Taxonomy" id="94029"/>
    <lineage>
        <taxon>Eukaryota</taxon>
        <taxon>Metazoa</taxon>
        <taxon>Ecdysozoa</taxon>
        <taxon>Arthropoda</taxon>
        <taxon>Chelicerata</taxon>
        <taxon>Arachnida</taxon>
        <taxon>Araneae</taxon>
        <taxon>Araneomorphae</taxon>
        <taxon>Entelegynae</taxon>
        <taxon>Araneoidea</taxon>
        <taxon>Araneidae</taxon>
        <taxon>Argiope</taxon>
    </lineage>
</organism>
<reference evidence="1" key="2">
    <citation type="submission" date="2020-06" db="EMBL/GenBank/DDBJ databases">
        <authorList>
            <person name="Sheffer M."/>
        </authorList>
    </citation>
    <scope>NUCLEOTIDE SEQUENCE</scope>
</reference>
<dbReference type="InterPro" id="IPR043502">
    <property type="entry name" value="DNA/RNA_pol_sf"/>
</dbReference>
<dbReference type="PANTHER" id="PTHR47331:SF1">
    <property type="entry name" value="GAG-LIKE PROTEIN"/>
    <property type="match status" value="1"/>
</dbReference>
<accession>A0A8T0FRY4</accession>
<reference evidence="1" key="1">
    <citation type="journal article" date="2020" name="bioRxiv">
        <title>Chromosome-level reference genome of the European wasp spider Argiope bruennichi: a resource for studies on range expansion and evolutionary adaptation.</title>
        <authorList>
            <person name="Sheffer M.M."/>
            <person name="Hoppe A."/>
            <person name="Krehenwinkel H."/>
            <person name="Uhl G."/>
            <person name="Kuss A.W."/>
            <person name="Jensen L."/>
            <person name="Jensen C."/>
            <person name="Gillespie R.G."/>
            <person name="Hoff K.J."/>
            <person name="Prost S."/>
        </authorList>
    </citation>
    <scope>NUCLEOTIDE SEQUENCE</scope>
</reference>